<accession>A0A1D1YQ98</accession>
<keyword evidence="1" id="KW-0812">Transmembrane</keyword>
<evidence type="ECO:0000313" key="2">
    <source>
        <dbReference type="EMBL" id="JAT56806.1"/>
    </source>
</evidence>
<feature type="transmembrane region" description="Helical" evidence="1">
    <location>
        <begin position="20"/>
        <end position="41"/>
    </location>
</feature>
<gene>
    <name evidence="2" type="ORF">g.100303</name>
</gene>
<organism evidence="2">
    <name type="scientific">Anthurium amnicola</name>
    <dbReference type="NCBI Taxonomy" id="1678845"/>
    <lineage>
        <taxon>Eukaryota</taxon>
        <taxon>Viridiplantae</taxon>
        <taxon>Streptophyta</taxon>
        <taxon>Embryophyta</taxon>
        <taxon>Tracheophyta</taxon>
        <taxon>Spermatophyta</taxon>
        <taxon>Magnoliopsida</taxon>
        <taxon>Liliopsida</taxon>
        <taxon>Araceae</taxon>
        <taxon>Pothoideae</taxon>
        <taxon>Potheae</taxon>
        <taxon>Anthurium</taxon>
    </lineage>
</organism>
<feature type="transmembrane region" description="Helical" evidence="1">
    <location>
        <begin position="61"/>
        <end position="79"/>
    </location>
</feature>
<dbReference type="AlphaFoldDB" id="A0A1D1YQ98"/>
<evidence type="ECO:0000256" key="1">
    <source>
        <dbReference type="SAM" id="Phobius"/>
    </source>
</evidence>
<protein>
    <submittedName>
        <fullName evidence="2">Uncharacterized protein</fullName>
    </submittedName>
</protein>
<sequence>MFSEHPIILSLYNFGRNLCLLTDVGYFICTHSIVSFVAYLFDLLCNKWSYIYVYLPKNIEVNIELLIGVLYSFGLMVPVDCMCTSVVAGDHMVSISFILYFVSYH</sequence>
<proteinExistence type="predicted"/>
<dbReference type="EMBL" id="GDJX01011130">
    <property type="protein sequence ID" value="JAT56806.1"/>
    <property type="molecule type" value="Transcribed_RNA"/>
</dbReference>
<name>A0A1D1YQ98_9ARAE</name>
<keyword evidence="1" id="KW-0472">Membrane</keyword>
<reference evidence="2" key="1">
    <citation type="submission" date="2015-07" db="EMBL/GenBank/DDBJ databases">
        <title>Transcriptome Assembly of Anthurium amnicola.</title>
        <authorList>
            <person name="Suzuki J."/>
        </authorList>
    </citation>
    <scope>NUCLEOTIDE SEQUENCE</scope>
</reference>
<keyword evidence="1" id="KW-1133">Transmembrane helix</keyword>